<evidence type="ECO:0000256" key="1">
    <source>
        <dbReference type="SAM" id="Phobius"/>
    </source>
</evidence>
<keyword evidence="1" id="KW-0812">Transmembrane</keyword>
<dbReference type="EMBL" id="AZBU02000002">
    <property type="protein sequence ID" value="TKR96177.1"/>
    <property type="molecule type" value="Genomic_DNA"/>
</dbReference>
<proteinExistence type="predicted"/>
<comment type="caution">
    <text evidence="2">The sequence shown here is derived from an EMBL/GenBank/DDBJ whole genome shotgun (WGS) entry which is preliminary data.</text>
</comment>
<sequence length="113" mass="12842">MSLPVPLRPKTAFAENFRLSIFVVLPSLALPPFNHLLFPVLSFYPEPISIHCIALFLLVPSVVLSRQRNISILIKTETKWSLCKSFENVALSMWACELQKDSHNFKKPSDVFA</sequence>
<organism evidence="2 3">
    <name type="scientific">Steinernema carpocapsae</name>
    <name type="common">Entomopathogenic nematode</name>
    <dbReference type="NCBI Taxonomy" id="34508"/>
    <lineage>
        <taxon>Eukaryota</taxon>
        <taxon>Metazoa</taxon>
        <taxon>Ecdysozoa</taxon>
        <taxon>Nematoda</taxon>
        <taxon>Chromadorea</taxon>
        <taxon>Rhabditida</taxon>
        <taxon>Tylenchina</taxon>
        <taxon>Panagrolaimomorpha</taxon>
        <taxon>Strongyloidoidea</taxon>
        <taxon>Steinernematidae</taxon>
        <taxon>Steinernema</taxon>
    </lineage>
</organism>
<protein>
    <submittedName>
        <fullName evidence="2">Uncharacterized protein</fullName>
    </submittedName>
</protein>
<dbReference type="AlphaFoldDB" id="A0A4U5PHQ8"/>
<accession>A0A4U5PHQ8</accession>
<keyword evidence="1" id="KW-1133">Transmembrane helix</keyword>
<reference evidence="2 3" key="1">
    <citation type="journal article" date="2015" name="Genome Biol.">
        <title>Comparative genomics of Steinernema reveals deeply conserved gene regulatory networks.</title>
        <authorList>
            <person name="Dillman A.R."/>
            <person name="Macchietto M."/>
            <person name="Porter C.F."/>
            <person name="Rogers A."/>
            <person name="Williams B."/>
            <person name="Antoshechkin I."/>
            <person name="Lee M.M."/>
            <person name="Goodwin Z."/>
            <person name="Lu X."/>
            <person name="Lewis E.E."/>
            <person name="Goodrich-Blair H."/>
            <person name="Stock S.P."/>
            <person name="Adams B.J."/>
            <person name="Sternberg P.W."/>
            <person name="Mortazavi A."/>
        </authorList>
    </citation>
    <scope>NUCLEOTIDE SEQUENCE [LARGE SCALE GENOMIC DNA]</scope>
    <source>
        <strain evidence="2 3">ALL</strain>
    </source>
</reference>
<feature type="transmembrane region" description="Helical" evidence="1">
    <location>
        <begin position="48"/>
        <end position="65"/>
    </location>
</feature>
<name>A0A4U5PHQ8_STECR</name>
<evidence type="ECO:0000313" key="3">
    <source>
        <dbReference type="Proteomes" id="UP000298663"/>
    </source>
</evidence>
<feature type="transmembrane region" description="Helical" evidence="1">
    <location>
        <begin position="21"/>
        <end position="42"/>
    </location>
</feature>
<dbReference type="Proteomes" id="UP000298663">
    <property type="component" value="Unassembled WGS sequence"/>
</dbReference>
<reference evidence="2 3" key="2">
    <citation type="journal article" date="2019" name="G3 (Bethesda)">
        <title>Hybrid Assembly of the Genome of the Entomopathogenic Nematode Steinernema carpocapsae Identifies the X-Chromosome.</title>
        <authorList>
            <person name="Serra L."/>
            <person name="Macchietto M."/>
            <person name="Macias-Munoz A."/>
            <person name="McGill C.J."/>
            <person name="Rodriguez I.M."/>
            <person name="Rodriguez B."/>
            <person name="Murad R."/>
            <person name="Mortazavi A."/>
        </authorList>
    </citation>
    <scope>NUCLEOTIDE SEQUENCE [LARGE SCALE GENOMIC DNA]</scope>
    <source>
        <strain evidence="2 3">ALL</strain>
    </source>
</reference>
<gene>
    <name evidence="2" type="ORF">L596_010235</name>
</gene>
<keyword evidence="1" id="KW-0472">Membrane</keyword>
<keyword evidence="3" id="KW-1185">Reference proteome</keyword>
<evidence type="ECO:0000313" key="2">
    <source>
        <dbReference type="EMBL" id="TKR96177.1"/>
    </source>
</evidence>